<name>H6UGY6_WOLAU</name>
<organism evidence="3">
    <name type="scientific">Wolffia australiana</name>
    <name type="common">Water-meal</name>
    <name type="synonym">Wolffia arrhiza var. australiana</name>
    <dbReference type="NCBI Taxonomy" id="161112"/>
    <lineage>
        <taxon>Eukaryota</taxon>
        <taxon>Viridiplantae</taxon>
        <taxon>Streptophyta</taxon>
        <taxon>Embryophyta</taxon>
        <taxon>Tracheophyta</taxon>
        <taxon>Spermatophyta</taxon>
        <taxon>Magnoliopsida</taxon>
        <taxon>Liliopsida</taxon>
        <taxon>Araceae</taxon>
        <taxon>Lemnoideae</taxon>
        <taxon>Wolffia</taxon>
    </lineage>
</organism>
<sequence>MVARALQKGYPMALGRYVVAGVVLLSLLFVSAASEEPEFPPRRFPPVKPPVPRRRVWPPPPSPPPPPNPCPVNLDACAQVLIAADTQTGVPPVEACCVSLGQLPSGTAPDCLCGVAKSQSISNLLFATAVLTICGIQPPADFVCV</sequence>
<dbReference type="Pfam" id="PF14547">
    <property type="entry name" value="Hydrophob_seed"/>
    <property type="match status" value="1"/>
</dbReference>
<accession>H6UGY6</accession>
<feature type="compositionally biased region" description="Pro residues" evidence="1">
    <location>
        <begin position="57"/>
        <end position="68"/>
    </location>
</feature>
<dbReference type="EMBL" id="JN642636">
    <property type="protein sequence ID" value="AEY84991.1"/>
    <property type="molecule type" value="mRNA"/>
</dbReference>
<evidence type="ECO:0000256" key="1">
    <source>
        <dbReference type="SAM" id="MobiDB-lite"/>
    </source>
</evidence>
<reference evidence="3" key="1">
    <citation type="submission" date="2011-09" db="EMBL/GenBank/DDBJ databases">
        <authorList>
            <person name="Rosenberg J."/>
            <person name="Han K."/>
            <person name="Sanelli A."/>
            <person name="Mead J."/>
        </authorList>
    </citation>
    <scope>NUCLEOTIDE SEQUENCE</scope>
</reference>
<dbReference type="InterPro" id="IPR036312">
    <property type="entry name" value="Bifun_inhib/LTP/seed_sf"/>
</dbReference>
<evidence type="ECO:0000313" key="3">
    <source>
        <dbReference type="EMBL" id="AEY84991.1"/>
    </source>
</evidence>
<feature type="region of interest" description="Disordered" evidence="1">
    <location>
        <begin position="37"/>
        <end position="68"/>
    </location>
</feature>
<dbReference type="InterPro" id="IPR027923">
    <property type="entry name" value="Hydrophob_seed_dom"/>
</dbReference>
<dbReference type="SUPFAM" id="SSF47699">
    <property type="entry name" value="Bifunctional inhibitor/lipid-transfer protein/seed storage 2S albumin"/>
    <property type="match status" value="1"/>
</dbReference>
<protein>
    <submittedName>
        <fullName evidence="3">Protease inhibitor/seed storage/lipid transfer protein</fullName>
    </submittedName>
</protein>
<proteinExistence type="evidence at transcript level"/>
<feature type="domain" description="Hydrophobic seed protein" evidence="2">
    <location>
        <begin position="71"/>
        <end position="144"/>
    </location>
</feature>
<dbReference type="AlphaFoldDB" id="H6UGY6"/>
<dbReference type="Gene3D" id="1.10.110.10">
    <property type="entry name" value="Plant lipid-transfer and hydrophobic proteins"/>
    <property type="match status" value="1"/>
</dbReference>
<evidence type="ECO:0000259" key="2">
    <source>
        <dbReference type="Pfam" id="PF14547"/>
    </source>
</evidence>